<dbReference type="InterPro" id="IPR055621">
    <property type="entry name" value="DUF7197"/>
</dbReference>
<dbReference type="Pfam" id="PF23827">
    <property type="entry name" value="DUF7197"/>
    <property type="match status" value="1"/>
</dbReference>
<reference evidence="1" key="1">
    <citation type="journal article" date="2020" name="Nature">
        <title>Giant virus diversity and host interactions through global metagenomics.</title>
        <authorList>
            <person name="Schulz F."/>
            <person name="Roux S."/>
            <person name="Paez-Espino D."/>
            <person name="Jungbluth S."/>
            <person name="Walsh D.A."/>
            <person name="Denef V.J."/>
            <person name="McMahon K.D."/>
            <person name="Konstantinidis K.T."/>
            <person name="Eloe-Fadrosh E.A."/>
            <person name="Kyrpides N.C."/>
            <person name="Woyke T."/>
        </authorList>
    </citation>
    <scope>NUCLEOTIDE SEQUENCE</scope>
    <source>
        <strain evidence="1">GVMAG-M-3300009182-67</strain>
    </source>
</reference>
<organism evidence="1">
    <name type="scientific">viral metagenome</name>
    <dbReference type="NCBI Taxonomy" id="1070528"/>
    <lineage>
        <taxon>unclassified sequences</taxon>
        <taxon>metagenomes</taxon>
        <taxon>organismal metagenomes</taxon>
    </lineage>
</organism>
<accession>A0A6C0AYQ8</accession>
<evidence type="ECO:0000313" key="1">
    <source>
        <dbReference type="EMBL" id="QHS85137.1"/>
    </source>
</evidence>
<proteinExistence type="predicted"/>
<dbReference type="EMBL" id="MN739040">
    <property type="protein sequence ID" value="QHS85137.1"/>
    <property type="molecule type" value="Genomic_DNA"/>
</dbReference>
<protein>
    <submittedName>
        <fullName evidence="1">Uncharacterized protein</fullName>
    </submittedName>
</protein>
<sequence length="202" mass="23916">MEKSISSKESLLKTKLLDFYTESNLKILLPIILQQTRLSLRSLDWFVTNYSKKYNTSYTLLKNGEPLSYFPFKSYKSQLKAYSKKFCDPFCRRERVIFDYRKMEIIDFNPNIKMDHKEYIITTIGQLNFFRFAISDDIINYAIEHIEDIENDMNGTLKERESEKSRAKCNFMEVKSIKRKELSVPGNKSVHITRISAVIKFV</sequence>
<name>A0A6C0AYQ8_9ZZZZ</name>
<dbReference type="AlphaFoldDB" id="A0A6C0AYQ8"/>